<organism evidence="1 2">
    <name type="scientific">Defluviimonas salinarum</name>
    <dbReference type="NCBI Taxonomy" id="2992147"/>
    <lineage>
        <taxon>Bacteria</taxon>
        <taxon>Pseudomonadati</taxon>
        <taxon>Pseudomonadota</taxon>
        <taxon>Alphaproteobacteria</taxon>
        <taxon>Rhodobacterales</taxon>
        <taxon>Paracoccaceae</taxon>
        <taxon>Albidovulum</taxon>
    </lineage>
</organism>
<name>A0ABT3J5B5_9RHOB</name>
<gene>
    <name evidence="1" type="ORF">OM960_14955</name>
</gene>
<dbReference type="EMBL" id="JAPDOG010000013">
    <property type="protein sequence ID" value="MCW3782885.1"/>
    <property type="molecule type" value="Genomic_DNA"/>
</dbReference>
<dbReference type="Proteomes" id="UP001207582">
    <property type="component" value="Unassembled WGS sequence"/>
</dbReference>
<protein>
    <recommendedName>
        <fullName evidence="3">Metallophosphoesterase</fullName>
    </recommendedName>
</protein>
<proteinExistence type="predicted"/>
<dbReference type="InterPro" id="IPR029052">
    <property type="entry name" value="Metallo-depent_PP-like"/>
</dbReference>
<evidence type="ECO:0000313" key="2">
    <source>
        <dbReference type="Proteomes" id="UP001207582"/>
    </source>
</evidence>
<evidence type="ECO:0008006" key="3">
    <source>
        <dbReference type="Google" id="ProtNLM"/>
    </source>
</evidence>
<dbReference type="RefSeq" id="WP_264772515.1">
    <property type="nucleotide sequence ID" value="NZ_JAPDOG010000013.1"/>
</dbReference>
<dbReference type="SUPFAM" id="SSF56300">
    <property type="entry name" value="Metallo-dependent phosphatases"/>
    <property type="match status" value="1"/>
</dbReference>
<evidence type="ECO:0000313" key="1">
    <source>
        <dbReference type="EMBL" id="MCW3782885.1"/>
    </source>
</evidence>
<comment type="caution">
    <text evidence="1">The sequence shown here is derived from an EMBL/GenBank/DDBJ whole genome shotgun (WGS) entry which is preliminary data.</text>
</comment>
<keyword evidence="2" id="KW-1185">Reference proteome</keyword>
<accession>A0ABT3J5B5</accession>
<sequence length="156" mass="17160">MISHHAPSRAVAGRIDAITPAFVSDLDTIIETAQPDLWLFGHTHRSLQARIGRTHLRNCSLGYPSEVPTGLEARLLLLGLIDTERKDLLAPMGLRDACLRTAADGQRRLRLQDLPAALRREFDAFRLGRASPMSEGQASIASALEWFAYCDLAGID</sequence>
<reference evidence="1 2" key="1">
    <citation type="submission" date="2022-10" db="EMBL/GenBank/DDBJ databases">
        <title>Defluviimonas sp. CAU 1641 isolated from mud.</title>
        <authorList>
            <person name="Kim W."/>
        </authorList>
    </citation>
    <scope>NUCLEOTIDE SEQUENCE [LARGE SCALE GENOMIC DNA]</scope>
    <source>
        <strain evidence="1 2">CAU 1641</strain>
    </source>
</reference>